<evidence type="ECO:0000256" key="12">
    <source>
        <dbReference type="ARBA" id="ARBA00039357"/>
    </source>
</evidence>
<dbReference type="SUPFAM" id="SSF56784">
    <property type="entry name" value="HAD-like"/>
    <property type="match status" value="1"/>
</dbReference>
<comment type="catalytic activity">
    <reaction evidence="14">
        <text>diphosphate + H2O = 2 phosphate + H(+)</text>
        <dbReference type="Rhea" id="RHEA:24576"/>
        <dbReference type="ChEBI" id="CHEBI:15377"/>
        <dbReference type="ChEBI" id="CHEBI:15378"/>
        <dbReference type="ChEBI" id="CHEBI:33019"/>
        <dbReference type="ChEBI" id="CHEBI:43474"/>
        <dbReference type="EC" id="3.6.1.1"/>
    </reaction>
</comment>
<evidence type="ECO:0000313" key="16">
    <source>
        <dbReference type="Proteomes" id="UP001201812"/>
    </source>
</evidence>
<evidence type="ECO:0000256" key="11">
    <source>
        <dbReference type="ARBA" id="ARBA00037258"/>
    </source>
</evidence>
<accession>A0AAD4MV14</accession>
<comment type="function">
    <text evidence="11">Phosphatase that hydrolyzes imidodiphosphate, 3-phosphohistidine and 6-phospholysine. Has broad substrate specificity and can also hydrolyze inorganic diphosphate, but with lower efficiency.</text>
</comment>
<keyword evidence="6" id="KW-0963">Cytoplasm</keyword>
<keyword evidence="10" id="KW-0539">Nucleus</keyword>
<evidence type="ECO:0000256" key="5">
    <source>
        <dbReference type="ARBA" id="ARBA00012146"/>
    </source>
</evidence>
<dbReference type="FunFam" id="3.40.50.1000:FF:000051">
    <property type="entry name" value="Phospholysine phosphohistidine inorganic pyrophosphate phosphatase"/>
    <property type="match status" value="1"/>
</dbReference>
<dbReference type="Proteomes" id="UP001201812">
    <property type="component" value="Unassembled WGS sequence"/>
</dbReference>
<dbReference type="GO" id="GO:0046872">
    <property type="term" value="F:metal ion binding"/>
    <property type="evidence" value="ECO:0007669"/>
    <property type="project" value="UniProtKB-KW"/>
</dbReference>
<dbReference type="PANTHER" id="PTHR19288">
    <property type="entry name" value="4-NITROPHENYLPHOSPHATASE-RELATED"/>
    <property type="match status" value="1"/>
</dbReference>
<name>A0AAD4MV14_9BILA</name>
<sequence>MGRKLAVLIDLSGTLHIEDHPTPGAVQALNRLCAQKDRFRLKFVTNTTKETQSSLHSRLLRCGFESVEKDDIFSSLSAARKLISERNLRPVLFLEEQALEDFRDVNTNNPNAVVVGLAPSKFDFEHMNHSFRLLLQPATELIAIHKGRYYRTSDGLSLGPGPFVQCLEFATGKKATIVGKPEPEFFRQALRSVQNDGNEFSAEDAVMIGDDVRDDVLGAINIGMKGILVRTGKYQPDDELQIPEPHRMCVNNFADAVNAIVDGQI</sequence>
<dbReference type="InterPro" id="IPR006357">
    <property type="entry name" value="HAD-SF_hydro_IIA"/>
</dbReference>
<dbReference type="GO" id="GO:0004427">
    <property type="term" value="F:inorganic diphosphate phosphatase activity"/>
    <property type="evidence" value="ECO:0007669"/>
    <property type="project" value="UniProtKB-EC"/>
</dbReference>
<evidence type="ECO:0000256" key="8">
    <source>
        <dbReference type="ARBA" id="ARBA00022801"/>
    </source>
</evidence>
<evidence type="ECO:0000256" key="2">
    <source>
        <dbReference type="ARBA" id="ARBA00004123"/>
    </source>
</evidence>
<dbReference type="Pfam" id="PF13344">
    <property type="entry name" value="Hydrolase_6"/>
    <property type="match status" value="1"/>
</dbReference>
<dbReference type="GO" id="GO:0005634">
    <property type="term" value="C:nucleus"/>
    <property type="evidence" value="ECO:0007669"/>
    <property type="project" value="UniProtKB-SubCell"/>
</dbReference>
<dbReference type="EMBL" id="JAKKPZ010000056">
    <property type="protein sequence ID" value="KAI1705476.1"/>
    <property type="molecule type" value="Genomic_DNA"/>
</dbReference>
<evidence type="ECO:0000256" key="1">
    <source>
        <dbReference type="ARBA" id="ARBA00001946"/>
    </source>
</evidence>
<dbReference type="AlphaFoldDB" id="A0AAD4MV14"/>
<protein>
    <recommendedName>
        <fullName evidence="13">Haloacid dehalogenase-like hydrolase domain-containing protein 2</fullName>
        <ecNumber evidence="5">3.6.1.1</ecNumber>
    </recommendedName>
    <alternativeName>
        <fullName evidence="12">Phospholysine phosphohistidine inorganic pyrophosphate phosphatase</fullName>
    </alternativeName>
</protein>
<gene>
    <name evidence="15" type="ORF">DdX_13614</name>
</gene>
<evidence type="ECO:0000256" key="10">
    <source>
        <dbReference type="ARBA" id="ARBA00023242"/>
    </source>
</evidence>
<dbReference type="PANTHER" id="PTHR19288:SF46">
    <property type="entry name" value="HALOACID DEHALOGENASE-LIKE HYDROLASE DOMAIN-CONTAINING PROTEIN 2"/>
    <property type="match status" value="1"/>
</dbReference>
<evidence type="ECO:0000256" key="3">
    <source>
        <dbReference type="ARBA" id="ARBA00004496"/>
    </source>
</evidence>
<keyword evidence="7" id="KW-0479">Metal-binding</keyword>
<comment type="cofactor">
    <cofactor evidence="1">
        <name>Mg(2+)</name>
        <dbReference type="ChEBI" id="CHEBI:18420"/>
    </cofactor>
</comment>
<evidence type="ECO:0000256" key="14">
    <source>
        <dbReference type="ARBA" id="ARBA00047820"/>
    </source>
</evidence>
<proteinExistence type="inferred from homology"/>
<dbReference type="InterPro" id="IPR036412">
    <property type="entry name" value="HAD-like_sf"/>
</dbReference>
<dbReference type="GO" id="GO:0016791">
    <property type="term" value="F:phosphatase activity"/>
    <property type="evidence" value="ECO:0007669"/>
    <property type="project" value="InterPro"/>
</dbReference>
<keyword evidence="8" id="KW-0378">Hydrolase</keyword>
<comment type="caution">
    <text evidence="15">The sequence shown here is derived from an EMBL/GenBank/DDBJ whole genome shotgun (WGS) entry which is preliminary data.</text>
</comment>
<comment type="subcellular location">
    <subcellularLocation>
        <location evidence="3">Cytoplasm</location>
    </subcellularLocation>
    <subcellularLocation>
        <location evidence="2">Nucleus</location>
    </subcellularLocation>
</comment>
<dbReference type="NCBIfam" id="TIGR01458">
    <property type="entry name" value="HAD-SF-IIA-hyp3"/>
    <property type="match status" value="1"/>
</dbReference>
<dbReference type="NCBIfam" id="TIGR01460">
    <property type="entry name" value="HAD-SF-IIA"/>
    <property type="match status" value="1"/>
</dbReference>
<dbReference type="InterPro" id="IPR023214">
    <property type="entry name" value="HAD_sf"/>
</dbReference>
<evidence type="ECO:0000256" key="13">
    <source>
        <dbReference type="ARBA" id="ARBA00039666"/>
    </source>
</evidence>
<organism evidence="15 16">
    <name type="scientific">Ditylenchus destructor</name>
    <dbReference type="NCBI Taxonomy" id="166010"/>
    <lineage>
        <taxon>Eukaryota</taxon>
        <taxon>Metazoa</taxon>
        <taxon>Ecdysozoa</taxon>
        <taxon>Nematoda</taxon>
        <taxon>Chromadorea</taxon>
        <taxon>Rhabditida</taxon>
        <taxon>Tylenchina</taxon>
        <taxon>Tylenchomorpha</taxon>
        <taxon>Sphaerularioidea</taxon>
        <taxon>Anguinidae</taxon>
        <taxon>Anguininae</taxon>
        <taxon>Ditylenchus</taxon>
    </lineage>
</organism>
<evidence type="ECO:0000313" key="15">
    <source>
        <dbReference type="EMBL" id="KAI1705476.1"/>
    </source>
</evidence>
<dbReference type="InterPro" id="IPR006355">
    <property type="entry name" value="LHPP/HDHD2"/>
</dbReference>
<keyword evidence="16" id="KW-1185">Reference proteome</keyword>
<reference evidence="15" key="1">
    <citation type="submission" date="2022-01" db="EMBL/GenBank/DDBJ databases">
        <title>Genome Sequence Resource for Two Populations of Ditylenchus destructor, the Migratory Endoparasitic Phytonematode.</title>
        <authorList>
            <person name="Zhang H."/>
            <person name="Lin R."/>
            <person name="Xie B."/>
        </authorList>
    </citation>
    <scope>NUCLEOTIDE SEQUENCE</scope>
    <source>
        <strain evidence="15">BazhouSP</strain>
    </source>
</reference>
<dbReference type="CDD" id="cd07509">
    <property type="entry name" value="HAD_PPase"/>
    <property type="match status" value="1"/>
</dbReference>
<evidence type="ECO:0000256" key="4">
    <source>
        <dbReference type="ARBA" id="ARBA00007958"/>
    </source>
</evidence>
<dbReference type="EC" id="3.6.1.1" evidence="5"/>
<evidence type="ECO:0000256" key="9">
    <source>
        <dbReference type="ARBA" id="ARBA00022842"/>
    </source>
</evidence>
<evidence type="ECO:0000256" key="7">
    <source>
        <dbReference type="ARBA" id="ARBA00022723"/>
    </source>
</evidence>
<comment type="similarity">
    <text evidence="4">Belongs to the HAD-like hydrolase superfamily.</text>
</comment>
<evidence type="ECO:0000256" key="6">
    <source>
        <dbReference type="ARBA" id="ARBA00022490"/>
    </source>
</evidence>
<keyword evidence="9" id="KW-0460">Magnesium</keyword>
<dbReference type="Gene3D" id="3.40.50.1000">
    <property type="entry name" value="HAD superfamily/HAD-like"/>
    <property type="match status" value="2"/>
</dbReference>
<dbReference type="Pfam" id="PF13242">
    <property type="entry name" value="Hydrolase_like"/>
    <property type="match status" value="1"/>
</dbReference>
<dbReference type="GO" id="GO:0005737">
    <property type="term" value="C:cytoplasm"/>
    <property type="evidence" value="ECO:0007669"/>
    <property type="project" value="UniProtKB-SubCell"/>
</dbReference>